<accession>A0AAD6TR74</accession>
<proteinExistence type="predicted"/>
<comment type="caution">
    <text evidence="2">The sequence shown here is derived from an EMBL/GenBank/DDBJ whole genome shotgun (WGS) entry which is preliminary data.</text>
</comment>
<dbReference type="AlphaFoldDB" id="A0AAD6TR74"/>
<sequence>MVEFDLLQELEFVLDFQQDVAPQKNFRLGPHGLEPIINLLCRFRRFVKASSISLPMGDVEACVVKVDLYGAAIYSALLSFRAAVDREHYDPPDFAGIRKVLRTRREIFPVADDTERFTVLGLCLNEEGRIVSDDCLLVGHHGIDGFMMLADDVLDVLPVDHASYERLCELFGGVCKHLGQRMSNYTKSHGKQKKQGSETASETTSKYKDEGRAYGTRSSSRSQYNS</sequence>
<reference evidence="2" key="1">
    <citation type="submission" date="2023-03" db="EMBL/GenBank/DDBJ databases">
        <title>Massive genome expansion in bonnet fungi (Mycena s.s.) driven by repeated elements and novel gene families across ecological guilds.</title>
        <authorList>
            <consortium name="Lawrence Berkeley National Laboratory"/>
            <person name="Harder C.B."/>
            <person name="Miyauchi S."/>
            <person name="Viragh M."/>
            <person name="Kuo A."/>
            <person name="Thoen E."/>
            <person name="Andreopoulos B."/>
            <person name="Lu D."/>
            <person name="Skrede I."/>
            <person name="Drula E."/>
            <person name="Henrissat B."/>
            <person name="Morin E."/>
            <person name="Kohler A."/>
            <person name="Barry K."/>
            <person name="LaButti K."/>
            <person name="Morin E."/>
            <person name="Salamov A."/>
            <person name="Lipzen A."/>
            <person name="Mereny Z."/>
            <person name="Hegedus B."/>
            <person name="Baldrian P."/>
            <person name="Stursova M."/>
            <person name="Weitz H."/>
            <person name="Taylor A."/>
            <person name="Grigoriev I.V."/>
            <person name="Nagy L.G."/>
            <person name="Martin F."/>
            <person name="Kauserud H."/>
        </authorList>
    </citation>
    <scope>NUCLEOTIDE SEQUENCE</scope>
    <source>
        <strain evidence="2">CBHHK173m</strain>
    </source>
</reference>
<protein>
    <submittedName>
        <fullName evidence="2">Uncharacterized protein</fullName>
    </submittedName>
</protein>
<dbReference type="EMBL" id="JARJCN010000080">
    <property type="protein sequence ID" value="KAJ7076553.1"/>
    <property type="molecule type" value="Genomic_DNA"/>
</dbReference>
<gene>
    <name evidence="2" type="ORF">B0H15DRAFT_805557</name>
</gene>
<evidence type="ECO:0000313" key="2">
    <source>
        <dbReference type="EMBL" id="KAJ7076553.1"/>
    </source>
</evidence>
<evidence type="ECO:0000256" key="1">
    <source>
        <dbReference type="SAM" id="MobiDB-lite"/>
    </source>
</evidence>
<evidence type="ECO:0000313" key="3">
    <source>
        <dbReference type="Proteomes" id="UP001222325"/>
    </source>
</evidence>
<feature type="compositionally biased region" description="Polar residues" evidence="1">
    <location>
        <begin position="216"/>
        <end position="226"/>
    </location>
</feature>
<organism evidence="2 3">
    <name type="scientific">Mycena belliarum</name>
    <dbReference type="NCBI Taxonomy" id="1033014"/>
    <lineage>
        <taxon>Eukaryota</taxon>
        <taxon>Fungi</taxon>
        <taxon>Dikarya</taxon>
        <taxon>Basidiomycota</taxon>
        <taxon>Agaricomycotina</taxon>
        <taxon>Agaricomycetes</taxon>
        <taxon>Agaricomycetidae</taxon>
        <taxon>Agaricales</taxon>
        <taxon>Marasmiineae</taxon>
        <taxon>Mycenaceae</taxon>
        <taxon>Mycena</taxon>
    </lineage>
</organism>
<name>A0AAD6TR74_9AGAR</name>
<dbReference type="Proteomes" id="UP001222325">
    <property type="component" value="Unassembled WGS sequence"/>
</dbReference>
<keyword evidence="3" id="KW-1185">Reference proteome</keyword>
<feature type="region of interest" description="Disordered" evidence="1">
    <location>
        <begin position="186"/>
        <end position="226"/>
    </location>
</feature>